<dbReference type="PANTHER" id="PTHR47644:SF1">
    <property type="entry name" value="PDZ DOMAIN-CONTAINING PROTEIN"/>
    <property type="match status" value="1"/>
</dbReference>
<dbReference type="SMART" id="SM00228">
    <property type="entry name" value="PDZ"/>
    <property type="match status" value="1"/>
</dbReference>
<dbReference type="InterPro" id="IPR011993">
    <property type="entry name" value="PH-like_dom_sf"/>
</dbReference>
<gene>
    <name evidence="4" type="ORF">MAR_030459</name>
</gene>
<dbReference type="InterPro" id="IPR036034">
    <property type="entry name" value="PDZ_sf"/>
</dbReference>
<evidence type="ECO:0000313" key="5">
    <source>
        <dbReference type="Proteomes" id="UP001164746"/>
    </source>
</evidence>
<dbReference type="SUPFAM" id="SSF50156">
    <property type="entry name" value="PDZ domain-like"/>
    <property type="match status" value="1"/>
</dbReference>
<dbReference type="Pfam" id="PF17820">
    <property type="entry name" value="PDZ_6"/>
    <property type="match status" value="1"/>
</dbReference>
<dbReference type="PROSITE" id="PS50003">
    <property type="entry name" value="PH_DOMAIN"/>
    <property type="match status" value="2"/>
</dbReference>
<dbReference type="InterPro" id="IPR041489">
    <property type="entry name" value="PDZ_6"/>
</dbReference>
<feature type="region of interest" description="Disordered" evidence="1">
    <location>
        <begin position="248"/>
        <end position="276"/>
    </location>
</feature>
<feature type="domain" description="PH" evidence="2">
    <location>
        <begin position="686"/>
        <end position="783"/>
    </location>
</feature>
<evidence type="ECO:0000259" key="2">
    <source>
        <dbReference type="PROSITE" id="PS50003"/>
    </source>
</evidence>
<dbReference type="InterPro" id="IPR001478">
    <property type="entry name" value="PDZ"/>
</dbReference>
<name>A0ABY7F2D2_MYAAR</name>
<feature type="compositionally biased region" description="Polar residues" evidence="1">
    <location>
        <begin position="265"/>
        <end position="276"/>
    </location>
</feature>
<feature type="compositionally biased region" description="Basic and acidic residues" evidence="1">
    <location>
        <begin position="255"/>
        <end position="264"/>
    </location>
</feature>
<feature type="domain" description="PH" evidence="2">
    <location>
        <begin position="564"/>
        <end position="661"/>
    </location>
</feature>
<proteinExistence type="predicted"/>
<feature type="compositionally biased region" description="Acidic residues" evidence="1">
    <location>
        <begin position="386"/>
        <end position="398"/>
    </location>
</feature>
<organism evidence="4 5">
    <name type="scientific">Mya arenaria</name>
    <name type="common">Soft-shell clam</name>
    <dbReference type="NCBI Taxonomy" id="6604"/>
    <lineage>
        <taxon>Eukaryota</taxon>
        <taxon>Metazoa</taxon>
        <taxon>Spiralia</taxon>
        <taxon>Lophotrochozoa</taxon>
        <taxon>Mollusca</taxon>
        <taxon>Bivalvia</taxon>
        <taxon>Autobranchia</taxon>
        <taxon>Heteroconchia</taxon>
        <taxon>Euheterodonta</taxon>
        <taxon>Imparidentia</taxon>
        <taxon>Neoheterodontei</taxon>
        <taxon>Myida</taxon>
        <taxon>Myoidea</taxon>
        <taxon>Myidae</taxon>
        <taxon>Mya</taxon>
    </lineage>
</organism>
<feature type="compositionally biased region" description="Polar residues" evidence="1">
    <location>
        <begin position="101"/>
        <end position="112"/>
    </location>
</feature>
<evidence type="ECO:0000256" key="1">
    <source>
        <dbReference type="SAM" id="MobiDB-lite"/>
    </source>
</evidence>
<keyword evidence="5" id="KW-1185">Reference proteome</keyword>
<evidence type="ECO:0000313" key="4">
    <source>
        <dbReference type="EMBL" id="WAR15865.1"/>
    </source>
</evidence>
<feature type="compositionally biased region" description="Basic and acidic residues" evidence="1">
    <location>
        <begin position="136"/>
        <end position="146"/>
    </location>
</feature>
<dbReference type="Pfam" id="PF00169">
    <property type="entry name" value="PH"/>
    <property type="match status" value="2"/>
</dbReference>
<evidence type="ECO:0000259" key="3">
    <source>
        <dbReference type="PROSITE" id="PS50106"/>
    </source>
</evidence>
<dbReference type="SMART" id="SM00233">
    <property type="entry name" value="PH"/>
    <property type="match status" value="2"/>
</dbReference>
<dbReference type="PANTHER" id="PTHR47644">
    <property type="entry name" value="AGAP008221-PA"/>
    <property type="match status" value="1"/>
</dbReference>
<reference evidence="4" key="1">
    <citation type="submission" date="2022-11" db="EMBL/GenBank/DDBJ databases">
        <title>Centuries of genome instability and evolution in soft-shell clam transmissible cancer (bioRxiv).</title>
        <authorList>
            <person name="Hart S.F.M."/>
            <person name="Yonemitsu M.A."/>
            <person name="Giersch R.M."/>
            <person name="Beal B.F."/>
            <person name="Arriagada G."/>
            <person name="Davis B.W."/>
            <person name="Ostrander E.A."/>
            <person name="Goff S.P."/>
            <person name="Metzger M.J."/>
        </authorList>
    </citation>
    <scope>NUCLEOTIDE SEQUENCE</scope>
    <source>
        <strain evidence="4">MELC-2E11</strain>
        <tissue evidence="4">Siphon/mantle</tissue>
    </source>
</reference>
<feature type="region of interest" description="Disordered" evidence="1">
    <location>
        <begin position="128"/>
        <end position="190"/>
    </location>
</feature>
<feature type="region of interest" description="Disordered" evidence="1">
    <location>
        <begin position="321"/>
        <end position="400"/>
    </location>
</feature>
<sequence>MSNNQQPHTVPVRTPSKMVSQAFSFLSSFEENGDMDNYDTRPQIDTEKRHVQHISVNRNGMKPTVENGLHTQITHDDKNCMKDGQTKPEFTIITYVENGDSNENHTSLSNSNHARDDSGYAEINPVYEVNDEDDMGSDRQEYRAEQSPDGTVSIDNQGTEHKAQKQAQKDSVYEGSDNESVEKTTHSDRNSVVIEGEVVTLRKPLSPIDRQSRLPTWKVNQNVVSEAFGFLKLEGNVENVDAIRESITEEQNSTKQEENNRRASLEQSDNIKTAHTTSVIQDVASAKQDFQNDEAETLNGEKCLVDAAGEVCIDKATAMHSYQDGDSDNGRNGDNGDENTEGDIQSADTTGDLCDTDDNLESKDTLGELVRRRKRGGKKSSQSDNANDDDGGSSDEDTGVYRESLRNSIWLYVGDAEERKQAAKQDNYVSLADLGLDADNDSLFGDPEDTGPLSPFPTPGHNRNYSTSTTVSEKEFKKGYHSISKRVIQRADSTQEYKRYTTTRYESPAEKAGLREGQVLISVNGVNILDTEHTDIISLVQKGTKTLTIQVGGGDYLNITDLQYPVKTGYLNKQTTAAIFKTWKRRYCILRKDSCLYYYKTEQETDPLGAIPLAGYTVKRHGDMGKCGFKLEKYSCKPLYFMADNRDDLTSWVGVLAEACKQDTKKDPWMDVTAQNVGLPALSIRNADCVGYLYKLARKTRRWRKKYCVLKDACIYNYKSLNAKEAEGVAHLHGYTVDGSDVSGKRFSFSLLPPESQMRKFCFYTENNTDKLRWTQAFSTSIKKWVKVD</sequence>
<dbReference type="Gene3D" id="2.30.42.10">
    <property type="match status" value="1"/>
</dbReference>
<feature type="region of interest" description="Disordered" evidence="1">
    <location>
        <begin position="101"/>
        <end position="120"/>
    </location>
</feature>
<dbReference type="InterPro" id="IPR001849">
    <property type="entry name" value="PH_domain"/>
</dbReference>
<dbReference type="EMBL" id="CP111021">
    <property type="protein sequence ID" value="WAR15865.1"/>
    <property type="molecule type" value="Genomic_DNA"/>
</dbReference>
<feature type="compositionally biased region" description="Basic and acidic residues" evidence="1">
    <location>
        <begin position="360"/>
        <end position="370"/>
    </location>
</feature>
<feature type="compositionally biased region" description="Basic and acidic residues" evidence="1">
    <location>
        <begin position="158"/>
        <end position="172"/>
    </location>
</feature>
<feature type="compositionally biased region" description="Polar residues" evidence="1">
    <location>
        <begin position="148"/>
        <end position="157"/>
    </location>
</feature>
<dbReference type="Proteomes" id="UP001164746">
    <property type="component" value="Chromosome 10"/>
</dbReference>
<dbReference type="PROSITE" id="PS50106">
    <property type="entry name" value="PDZ"/>
    <property type="match status" value="1"/>
</dbReference>
<feature type="compositionally biased region" description="Basic and acidic residues" evidence="1">
    <location>
        <begin position="180"/>
        <end position="189"/>
    </location>
</feature>
<feature type="domain" description="PDZ" evidence="3">
    <location>
        <begin position="507"/>
        <end position="555"/>
    </location>
</feature>
<protein>
    <submittedName>
        <fullName evidence="4">PKHA7-like protein</fullName>
    </submittedName>
</protein>
<dbReference type="Gene3D" id="2.30.29.30">
    <property type="entry name" value="Pleckstrin-homology domain (PH domain)/Phosphotyrosine-binding domain (PTB)"/>
    <property type="match status" value="2"/>
</dbReference>
<accession>A0ABY7F2D2</accession>
<dbReference type="SUPFAM" id="SSF50729">
    <property type="entry name" value="PH domain-like"/>
    <property type="match status" value="2"/>
</dbReference>